<dbReference type="Proteomes" id="UP000001508">
    <property type="component" value="Chromosome"/>
</dbReference>
<dbReference type="AlphaFoldDB" id="D6Z005"/>
<feature type="domain" description="4Fe-4S ferredoxin-type" evidence="8">
    <location>
        <begin position="1"/>
        <end position="31"/>
    </location>
</feature>
<evidence type="ECO:0000313" key="9">
    <source>
        <dbReference type="EMBL" id="ADH85162.1"/>
    </source>
</evidence>
<evidence type="ECO:0000256" key="2">
    <source>
        <dbReference type="ARBA" id="ARBA00022723"/>
    </source>
</evidence>
<protein>
    <recommendedName>
        <fullName evidence="6">Glycolate oxidase iron-sulfur subunit</fullName>
        <ecNumber evidence="6">1.1.99.14</ecNumber>
    </recommendedName>
</protein>
<keyword evidence="3" id="KW-0677">Repeat</keyword>
<evidence type="ECO:0000256" key="4">
    <source>
        <dbReference type="ARBA" id="ARBA00023004"/>
    </source>
</evidence>
<gene>
    <name evidence="9" type="ordered locus">DaAHT2_0456</name>
</gene>
<dbReference type="PIRSF" id="PIRSF000139">
    <property type="entry name" value="Glc_ox_4Fe-4S"/>
    <property type="match status" value="1"/>
</dbReference>
<dbReference type="InterPro" id="IPR009051">
    <property type="entry name" value="Helical_ferredxn"/>
</dbReference>
<keyword evidence="10" id="KW-1185">Reference proteome</keyword>
<dbReference type="RefSeq" id="WP_013162693.1">
    <property type="nucleotide sequence ID" value="NC_014216.1"/>
</dbReference>
<dbReference type="EMBL" id="CP001940">
    <property type="protein sequence ID" value="ADH85162.1"/>
    <property type="molecule type" value="Genomic_DNA"/>
</dbReference>
<reference evidence="10" key="1">
    <citation type="submission" date="2010-02" db="EMBL/GenBank/DDBJ databases">
        <title>Complete sequence of Desulfurivibrio alkaliphilus AHT2.</title>
        <authorList>
            <consortium name="US DOE Joint Genome Institute"/>
            <person name="Pitluck S."/>
            <person name="Chertkov O."/>
            <person name="Detter J.C."/>
            <person name="Han C."/>
            <person name="Tapia R."/>
            <person name="Larimer F."/>
            <person name="Land M."/>
            <person name="Hauser L."/>
            <person name="Kyrpides N."/>
            <person name="Mikhailova N."/>
            <person name="Sorokin D.Y."/>
            <person name="Muyzer G."/>
            <person name="Woyke T."/>
        </authorList>
    </citation>
    <scope>NUCLEOTIDE SEQUENCE [LARGE SCALE GENOMIC DNA]</scope>
    <source>
        <strain evidence="10">DSM 19089 / UNIQEM U267 / AHT2</strain>
    </source>
</reference>
<dbReference type="EC" id="1.1.99.14" evidence="6"/>
<comment type="function">
    <text evidence="6">Component of a complex that catalyzes the oxidation of glycolate to glyoxylate.</text>
</comment>
<sequence>MSAGVRPEQNCAKCGACSTVCPVYRQTGREYHTGRGKLHLLSRLDPTAASTVYAEILSHCLLCGACSQVCSRRLPVAEMLAEARGELTRRAGQHAMLRALSNGLLSRPRLLQALAPLARRLKELNLPADSGLNLRLGILPDHQPAATSEPPRPPEKTAPATSEPYIFSGCFATYLEPEITRALSNLLTRAGQPPAAPHPARGCCGLAAYSCGQKEEARRMARVNIAAHPGQSPIVVACASCASHLLRYPELLADDPQWAGRAEDFAARVREFSHFLYQQPPQPPPTPASGESEGPADAAAGSPKTLKVLYHDPCHLRFGCQITREPRQLLNRLPGLELLELPDGPQCCGHGGHFHLAHPESAEGILRRLSEAAQTVAPEVITTACTGCLLHWRHAARQGYHQARVIHLAVLLDKL</sequence>
<dbReference type="InterPro" id="IPR012257">
    <property type="entry name" value="Glc_ox_4Fe-4S"/>
</dbReference>
<dbReference type="InterPro" id="IPR017896">
    <property type="entry name" value="4Fe4S_Fe-S-bd"/>
</dbReference>
<keyword evidence="5 6" id="KW-0411">Iron-sulfur</keyword>
<dbReference type="PANTHER" id="PTHR32479">
    <property type="entry name" value="GLYCOLATE OXIDASE IRON-SULFUR SUBUNIT"/>
    <property type="match status" value="1"/>
</dbReference>
<comment type="catalytic activity">
    <reaction evidence="6">
        <text>glycolate + A = glyoxylate + AH2</text>
        <dbReference type="Rhea" id="RHEA:21264"/>
        <dbReference type="ChEBI" id="CHEBI:13193"/>
        <dbReference type="ChEBI" id="CHEBI:17499"/>
        <dbReference type="ChEBI" id="CHEBI:29805"/>
        <dbReference type="ChEBI" id="CHEBI:36655"/>
        <dbReference type="EC" id="1.1.99.14"/>
    </reaction>
</comment>
<keyword evidence="4 6" id="KW-0408">Iron</keyword>
<evidence type="ECO:0000256" key="3">
    <source>
        <dbReference type="ARBA" id="ARBA00022737"/>
    </source>
</evidence>
<evidence type="ECO:0000256" key="1">
    <source>
        <dbReference type="ARBA" id="ARBA00022485"/>
    </source>
</evidence>
<dbReference type="SUPFAM" id="SSF46548">
    <property type="entry name" value="alpha-helical ferredoxin"/>
    <property type="match status" value="1"/>
</dbReference>
<comment type="cofactor">
    <cofactor evidence="6">
        <name>[4Fe-4S] cluster</name>
        <dbReference type="ChEBI" id="CHEBI:49883"/>
    </cofactor>
    <text evidence="6">Binds 2 [4Fe-4S] clusters.</text>
</comment>
<evidence type="ECO:0000313" key="10">
    <source>
        <dbReference type="Proteomes" id="UP000001508"/>
    </source>
</evidence>
<dbReference type="InParanoid" id="D6Z005"/>
<name>D6Z005_DESAT</name>
<keyword evidence="2 6" id="KW-0479">Metal-binding</keyword>
<dbReference type="Pfam" id="PF13183">
    <property type="entry name" value="Fer4_8"/>
    <property type="match status" value="1"/>
</dbReference>
<keyword evidence="1 6" id="KW-0004">4Fe-4S</keyword>
<dbReference type="GO" id="GO:0046872">
    <property type="term" value="F:metal ion binding"/>
    <property type="evidence" value="ECO:0007669"/>
    <property type="project" value="UniProtKB-UniRule"/>
</dbReference>
<dbReference type="Gene3D" id="1.10.1060.10">
    <property type="entry name" value="Alpha-helical ferredoxin"/>
    <property type="match status" value="1"/>
</dbReference>
<dbReference type="Pfam" id="PF02754">
    <property type="entry name" value="CCG"/>
    <property type="match status" value="2"/>
</dbReference>
<feature type="region of interest" description="Disordered" evidence="7">
    <location>
        <begin position="277"/>
        <end position="301"/>
    </location>
</feature>
<feature type="region of interest" description="Disordered" evidence="7">
    <location>
        <begin position="141"/>
        <end position="161"/>
    </location>
</feature>
<dbReference type="GO" id="GO:0019154">
    <property type="term" value="F:glycolate dehydrogenase activity"/>
    <property type="evidence" value="ECO:0007669"/>
    <property type="project" value="UniProtKB-EC"/>
</dbReference>
<dbReference type="InterPro" id="IPR004017">
    <property type="entry name" value="Cys_rich_dom"/>
</dbReference>
<dbReference type="InterPro" id="IPR017900">
    <property type="entry name" value="4Fe4S_Fe_S_CS"/>
</dbReference>
<dbReference type="GO" id="GO:0051539">
    <property type="term" value="F:4 iron, 4 sulfur cluster binding"/>
    <property type="evidence" value="ECO:0007669"/>
    <property type="project" value="UniProtKB-UniRule"/>
</dbReference>
<evidence type="ECO:0000256" key="7">
    <source>
        <dbReference type="SAM" id="MobiDB-lite"/>
    </source>
</evidence>
<dbReference type="HOGENOM" id="CLU_023081_0_1_7"/>
<organism evidence="9 10">
    <name type="scientific">Desulfurivibrio alkaliphilus (strain DSM 19089 / UNIQEM U267 / AHT2)</name>
    <dbReference type="NCBI Taxonomy" id="589865"/>
    <lineage>
        <taxon>Bacteria</taxon>
        <taxon>Pseudomonadati</taxon>
        <taxon>Thermodesulfobacteriota</taxon>
        <taxon>Desulfobulbia</taxon>
        <taxon>Desulfobulbales</taxon>
        <taxon>Desulfobulbaceae</taxon>
        <taxon>Desulfurivibrio</taxon>
    </lineage>
</organism>
<dbReference type="PANTHER" id="PTHR32479:SF20">
    <property type="entry name" value="GLYCOLATE OXIDASE IRON-SULFUR SUBUNIT"/>
    <property type="match status" value="1"/>
</dbReference>
<keyword evidence="6" id="KW-0249">Electron transport</keyword>
<dbReference type="PROSITE" id="PS00198">
    <property type="entry name" value="4FE4S_FER_1"/>
    <property type="match status" value="1"/>
</dbReference>
<evidence type="ECO:0000259" key="8">
    <source>
        <dbReference type="PROSITE" id="PS51379"/>
    </source>
</evidence>
<dbReference type="OrthoDB" id="5289041at2"/>
<dbReference type="KEGG" id="dak:DaAHT2_0456"/>
<dbReference type="eggNOG" id="COG0247">
    <property type="taxonomic scope" value="Bacteria"/>
</dbReference>
<comment type="catalytic activity">
    <reaction evidence="6">
        <text>(R)-lactate + A = pyruvate + AH2</text>
        <dbReference type="Rhea" id="RHEA:15089"/>
        <dbReference type="ChEBI" id="CHEBI:13193"/>
        <dbReference type="ChEBI" id="CHEBI:15361"/>
        <dbReference type="ChEBI" id="CHEBI:16004"/>
        <dbReference type="ChEBI" id="CHEBI:17499"/>
    </reaction>
</comment>
<dbReference type="STRING" id="589865.DaAHT2_0456"/>
<evidence type="ECO:0000256" key="6">
    <source>
        <dbReference type="PIRNR" id="PIRNR000139"/>
    </source>
</evidence>
<proteinExistence type="predicted"/>
<dbReference type="PROSITE" id="PS51379">
    <property type="entry name" value="4FE4S_FER_2"/>
    <property type="match status" value="1"/>
</dbReference>
<keyword evidence="6" id="KW-0813">Transport</keyword>
<evidence type="ECO:0000256" key="5">
    <source>
        <dbReference type="ARBA" id="ARBA00023014"/>
    </source>
</evidence>
<accession>D6Z005</accession>
<dbReference type="FunCoup" id="D6Z005">
    <property type="interactions" value="81"/>
</dbReference>